<dbReference type="InterPro" id="IPR043136">
    <property type="entry name" value="B30.2/SPRY_sf"/>
</dbReference>
<dbReference type="GO" id="GO:0008270">
    <property type="term" value="F:zinc ion binding"/>
    <property type="evidence" value="ECO:0007669"/>
    <property type="project" value="UniProtKB-KW"/>
</dbReference>
<dbReference type="InterPro" id="IPR003877">
    <property type="entry name" value="SPRY_dom"/>
</dbReference>
<dbReference type="Pfam" id="PF00622">
    <property type="entry name" value="SPRY"/>
    <property type="match status" value="1"/>
</dbReference>
<dbReference type="PROSITE" id="PS50188">
    <property type="entry name" value="B302_SPRY"/>
    <property type="match status" value="1"/>
</dbReference>
<dbReference type="InterPro" id="IPR006574">
    <property type="entry name" value="PRY"/>
</dbReference>
<dbReference type="InterPro" id="IPR013083">
    <property type="entry name" value="Znf_RING/FYVE/PHD"/>
</dbReference>
<dbReference type="Proteomes" id="UP000287033">
    <property type="component" value="Unassembled WGS sequence"/>
</dbReference>
<feature type="coiled-coil region" evidence="5">
    <location>
        <begin position="204"/>
        <end position="238"/>
    </location>
</feature>
<dbReference type="Pfam" id="PF13445">
    <property type="entry name" value="zf-RING_UBOX"/>
    <property type="match status" value="1"/>
</dbReference>
<dbReference type="Gene3D" id="3.30.160.60">
    <property type="entry name" value="Classic Zinc Finger"/>
    <property type="match status" value="1"/>
</dbReference>
<feature type="coiled-coil region" evidence="5">
    <location>
        <begin position="132"/>
        <end position="180"/>
    </location>
</feature>
<gene>
    <name evidence="10" type="ORF">chiPu_0020671</name>
</gene>
<dbReference type="InterPro" id="IPR013320">
    <property type="entry name" value="ConA-like_dom_sf"/>
</dbReference>
<feature type="domain" description="B30.2/SPRY" evidence="9">
    <location>
        <begin position="315"/>
        <end position="509"/>
    </location>
</feature>
<feature type="region of interest" description="Disordered" evidence="6">
    <location>
        <begin position="260"/>
        <end position="302"/>
    </location>
</feature>
<keyword evidence="1" id="KW-0479">Metal-binding</keyword>
<evidence type="ECO:0000313" key="11">
    <source>
        <dbReference type="Proteomes" id="UP000287033"/>
    </source>
</evidence>
<keyword evidence="3" id="KW-0862">Zinc</keyword>
<dbReference type="PROSITE" id="PS50089">
    <property type="entry name" value="ZF_RING_2"/>
    <property type="match status" value="1"/>
</dbReference>
<dbReference type="InterPro" id="IPR001870">
    <property type="entry name" value="B30.2/SPRY"/>
</dbReference>
<dbReference type="OMA" id="ARIMNIR"/>
<dbReference type="InterPro" id="IPR017907">
    <property type="entry name" value="Znf_RING_CS"/>
</dbReference>
<keyword evidence="11" id="KW-1185">Reference proteome</keyword>
<dbReference type="OrthoDB" id="128536at2759"/>
<dbReference type="Gene3D" id="2.60.120.920">
    <property type="match status" value="1"/>
</dbReference>
<evidence type="ECO:0000256" key="2">
    <source>
        <dbReference type="ARBA" id="ARBA00022771"/>
    </source>
</evidence>
<dbReference type="PROSITE" id="PS00518">
    <property type="entry name" value="ZF_RING_1"/>
    <property type="match status" value="1"/>
</dbReference>
<keyword evidence="5" id="KW-0175">Coiled coil</keyword>
<dbReference type="InterPro" id="IPR050143">
    <property type="entry name" value="TRIM/RBCC"/>
</dbReference>
<dbReference type="STRING" id="137246.A0A401RI63"/>
<feature type="domain" description="RING-type" evidence="7">
    <location>
        <begin position="16"/>
        <end position="57"/>
    </location>
</feature>
<dbReference type="EMBL" id="BEZZ01002802">
    <property type="protein sequence ID" value="GCC17842.1"/>
    <property type="molecule type" value="Genomic_DNA"/>
</dbReference>
<protein>
    <submittedName>
        <fullName evidence="10">Uncharacterized protein</fullName>
    </submittedName>
</protein>
<dbReference type="SUPFAM" id="SSF57845">
    <property type="entry name" value="B-box zinc-binding domain"/>
    <property type="match status" value="1"/>
</dbReference>
<dbReference type="PRINTS" id="PR01407">
    <property type="entry name" value="BUTYPHLNCDUF"/>
</dbReference>
<reference evidence="10 11" key="1">
    <citation type="journal article" date="2018" name="Nat. Ecol. Evol.">
        <title>Shark genomes provide insights into elasmobranch evolution and the origin of vertebrates.</title>
        <authorList>
            <person name="Hara Y"/>
            <person name="Yamaguchi K"/>
            <person name="Onimaru K"/>
            <person name="Kadota M"/>
            <person name="Koyanagi M"/>
            <person name="Keeley SD"/>
            <person name="Tatsumi K"/>
            <person name="Tanaka K"/>
            <person name="Motone F"/>
            <person name="Kageyama Y"/>
            <person name="Nozu R"/>
            <person name="Adachi N"/>
            <person name="Nishimura O"/>
            <person name="Nakagawa R"/>
            <person name="Tanegashima C"/>
            <person name="Kiyatake I"/>
            <person name="Matsumoto R"/>
            <person name="Murakumo K"/>
            <person name="Nishida K"/>
            <person name="Terakita A"/>
            <person name="Kuratani S"/>
            <person name="Sato K"/>
            <person name="Hyodo S Kuraku.S."/>
        </authorList>
    </citation>
    <scope>NUCLEOTIDE SEQUENCE [LARGE SCALE GENOMIC DNA]</scope>
</reference>
<dbReference type="SMART" id="SM00449">
    <property type="entry name" value="SPRY"/>
    <property type="match status" value="1"/>
</dbReference>
<dbReference type="InterPro" id="IPR003879">
    <property type="entry name" value="Butyrophylin_SPRY"/>
</dbReference>
<dbReference type="Pfam" id="PF00643">
    <property type="entry name" value="zf-B_box"/>
    <property type="match status" value="1"/>
</dbReference>
<dbReference type="InterPro" id="IPR000315">
    <property type="entry name" value="Znf_B-box"/>
</dbReference>
<evidence type="ECO:0000256" key="3">
    <source>
        <dbReference type="ARBA" id="ARBA00022833"/>
    </source>
</evidence>
<dbReference type="CDD" id="cd13733">
    <property type="entry name" value="SPRY_PRY_C-I_1"/>
    <property type="match status" value="1"/>
</dbReference>
<accession>A0A401RI63</accession>
<dbReference type="SUPFAM" id="SSF49899">
    <property type="entry name" value="Concanavalin A-like lectins/glucanases"/>
    <property type="match status" value="1"/>
</dbReference>
<name>A0A401RI63_CHIPU</name>
<evidence type="ECO:0000259" key="7">
    <source>
        <dbReference type="PROSITE" id="PS50089"/>
    </source>
</evidence>
<comment type="caution">
    <text evidence="10">The sequence shown here is derived from an EMBL/GenBank/DDBJ whole genome shotgun (WGS) entry which is preliminary data.</text>
</comment>
<evidence type="ECO:0000259" key="9">
    <source>
        <dbReference type="PROSITE" id="PS50188"/>
    </source>
</evidence>
<dbReference type="PROSITE" id="PS50119">
    <property type="entry name" value="ZF_BBOX"/>
    <property type="match status" value="1"/>
</dbReference>
<dbReference type="SMART" id="SM00336">
    <property type="entry name" value="BBOX"/>
    <property type="match status" value="1"/>
</dbReference>
<feature type="compositionally biased region" description="Acidic residues" evidence="6">
    <location>
        <begin position="266"/>
        <end position="275"/>
    </location>
</feature>
<keyword evidence="2 4" id="KW-0863">Zinc-finger</keyword>
<evidence type="ECO:0000256" key="6">
    <source>
        <dbReference type="SAM" id="MobiDB-lite"/>
    </source>
</evidence>
<dbReference type="FunFam" id="2.60.120.920:FF:000004">
    <property type="entry name" value="Butyrophilin subfamily 1 member A1"/>
    <property type="match status" value="1"/>
</dbReference>
<evidence type="ECO:0000313" key="10">
    <source>
        <dbReference type="EMBL" id="GCC17842.1"/>
    </source>
</evidence>
<evidence type="ECO:0000256" key="1">
    <source>
        <dbReference type="ARBA" id="ARBA00022723"/>
    </source>
</evidence>
<feature type="domain" description="B box-type" evidence="8">
    <location>
        <begin position="90"/>
        <end position="131"/>
    </location>
</feature>
<dbReference type="PANTHER" id="PTHR24103">
    <property type="entry name" value="E3 UBIQUITIN-PROTEIN LIGASE TRIM"/>
    <property type="match status" value="1"/>
</dbReference>
<feature type="compositionally biased region" description="Acidic residues" evidence="6">
    <location>
        <begin position="283"/>
        <end position="299"/>
    </location>
</feature>
<dbReference type="SUPFAM" id="SSF57850">
    <property type="entry name" value="RING/U-box"/>
    <property type="match status" value="1"/>
</dbReference>
<dbReference type="CDD" id="cd19800">
    <property type="entry name" value="Bbox2_xNF7-like"/>
    <property type="match status" value="1"/>
</dbReference>
<evidence type="ECO:0000256" key="4">
    <source>
        <dbReference type="PROSITE-ProRule" id="PRU00024"/>
    </source>
</evidence>
<sequence>MALSKPVFSLMEDLTCSICLSLFVEPVRLGCEHNFCKSCIQRCWGKQRKAVSCPECRAVCPGRGYTSNRVLANLCEKARQLELNPGLQQEGGSRCLEHDEKLKLFCQDDQALICVICRDSPAHSGHSFLPVADAVRKYKDQLKASLDSMENEKESKSELKRQLQREISELHQLTGTLEKDISAQFFKIHQYLKDKEKYLIEELRQKKEEDLRPMEKNLKRIEEELTSLEEGISNLCVDIKQQDNISFLKEAKRLGERYLSNKEDREDAESSEAEEDSIKSRDSEDDEGEGSECSAEEEKETPLYSRRKYTGFRGPLLYTVWKQMKQIISPAPASLTLDPNTAHRNLILSEDLTSVRHSDRELQLPDNSERFDRAPCVLGSQGFTSGEHYWEVEVGEKSEWDVGVTKESANRKGKITLGPRSGYWAVWLINGDEYEATESSLVTLTPSVKPRSIGVYLDYEGGLVTFYNADDMSVLYTFTDTFTEKLFPYFCPGFFEEGKNDAPLQLYHFK</sequence>
<organism evidence="10 11">
    <name type="scientific">Chiloscyllium punctatum</name>
    <name type="common">Brownbanded bambooshark</name>
    <name type="synonym">Hemiscyllium punctatum</name>
    <dbReference type="NCBI Taxonomy" id="137246"/>
    <lineage>
        <taxon>Eukaryota</taxon>
        <taxon>Metazoa</taxon>
        <taxon>Chordata</taxon>
        <taxon>Craniata</taxon>
        <taxon>Vertebrata</taxon>
        <taxon>Chondrichthyes</taxon>
        <taxon>Elasmobranchii</taxon>
        <taxon>Galeomorphii</taxon>
        <taxon>Galeoidea</taxon>
        <taxon>Orectolobiformes</taxon>
        <taxon>Hemiscylliidae</taxon>
        <taxon>Chiloscyllium</taxon>
    </lineage>
</organism>
<dbReference type="Gene3D" id="3.30.40.10">
    <property type="entry name" value="Zinc/RING finger domain, C3HC4 (zinc finger)"/>
    <property type="match status" value="1"/>
</dbReference>
<evidence type="ECO:0000259" key="8">
    <source>
        <dbReference type="PROSITE" id="PS50119"/>
    </source>
</evidence>
<evidence type="ECO:0000256" key="5">
    <source>
        <dbReference type="SAM" id="Coils"/>
    </source>
</evidence>
<proteinExistence type="predicted"/>
<dbReference type="Pfam" id="PF13765">
    <property type="entry name" value="PRY"/>
    <property type="match status" value="1"/>
</dbReference>
<dbReference type="InterPro" id="IPR027370">
    <property type="entry name" value="Znf-RING_euk"/>
</dbReference>
<dbReference type="SMART" id="SM00184">
    <property type="entry name" value="RING"/>
    <property type="match status" value="1"/>
</dbReference>
<dbReference type="AlphaFoldDB" id="A0A401RI63"/>
<dbReference type="SMART" id="SM00589">
    <property type="entry name" value="PRY"/>
    <property type="match status" value="1"/>
</dbReference>
<dbReference type="InterPro" id="IPR001841">
    <property type="entry name" value="Znf_RING"/>
</dbReference>